<reference evidence="1 2" key="1">
    <citation type="submission" date="2017-07" db="EMBL/GenBank/DDBJ databases">
        <title>Isolation and whole genome analysis of endospore-forming bacteria from heroin.</title>
        <authorList>
            <person name="Kalinowski J."/>
            <person name="Ahrens B."/>
            <person name="Al-Dilaimi A."/>
            <person name="Winkler A."/>
            <person name="Wibberg D."/>
            <person name="Schleenbecker U."/>
            <person name="Ruckert C."/>
            <person name="Wolfel R."/>
            <person name="Grass G."/>
        </authorList>
    </citation>
    <scope>NUCLEOTIDE SEQUENCE [LARGE SCALE GENOMIC DNA]</scope>
    <source>
        <strain evidence="1 2">7539</strain>
    </source>
</reference>
<protein>
    <submittedName>
        <fullName evidence="1">Uncharacterized protein</fullName>
    </submittedName>
</protein>
<dbReference type="EMBL" id="NPCC01000005">
    <property type="protein sequence ID" value="PAE90109.1"/>
    <property type="molecule type" value="Genomic_DNA"/>
</dbReference>
<dbReference type="Pfam" id="PF14035">
    <property type="entry name" value="YlzJ"/>
    <property type="match status" value="1"/>
</dbReference>
<evidence type="ECO:0000313" key="1">
    <source>
        <dbReference type="EMBL" id="PAE90109.1"/>
    </source>
</evidence>
<proteinExistence type="predicted"/>
<dbReference type="AlphaFoldDB" id="A0A268P3L5"/>
<gene>
    <name evidence="1" type="ORF">CHH72_03765</name>
</gene>
<sequence length="73" mass="8279">MILYTTTPYELLFPEEDTVYQSQQVIDCDAGQLVVERIDDGSFRVIRLLSSDPNAFLKPEYAPGSLLSARWVP</sequence>
<dbReference type="RefSeq" id="WP_011247054.1">
    <property type="nucleotide sequence ID" value="NZ_BOQQ01000003.1"/>
</dbReference>
<comment type="caution">
    <text evidence="1">The sequence shown here is derived from an EMBL/GenBank/DDBJ whole genome shotgun (WGS) entry which is preliminary data.</text>
</comment>
<accession>A0A268P3L5</accession>
<name>A0A268P3L5_SHOCL</name>
<dbReference type="Proteomes" id="UP000216207">
    <property type="component" value="Unassembled WGS sequence"/>
</dbReference>
<evidence type="ECO:0000313" key="2">
    <source>
        <dbReference type="Proteomes" id="UP000216207"/>
    </source>
</evidence>
<dbReference type="OMA" id="ISCEAGH"/>
<organism evidence="1 2">
    <name type="scientific">Shouchella clausii</name>
    <name type="common">Alkalihalobacillus clausii</name>
    <dbReference type="NCBI Taxonomy" id="79880"/>
    <lineage>
        <taxon>Bacteria</taxon>
        <taxon>Bacillati</taxon>
        <taxon>Bacillota</taxon>
        <taxon>Bacilli</taxon>
        <taxon>Bacillales</taxon>
        <taxon>Bacillaceae</taxon>
        <taxon>Shouchella</taxon>
    </lineage>
</organism>
<dbReference type="InterPro" id="IPR025619">
    <property type="entry name" value="YlzJ"/>
</dbReference>